<dbReference type="SUPFAM" id="SSF52172">
    <property type="entry name" value="CheY-like"/>
    <property type="match status" value="1"/>
</dbReference>
<dbReference type="InterPro" id="IPR001789">
    <property type="entry name" value="Sig_transdc_resp-reg_receiver"/>
</dbReference>
<dbReference type="InterPro" id="IPR000014">
    <property type="entry name" value="PAS"/>
</dbReference>
<dbReference type="SUPFAM" id="SSF55874">
    <property type="entry name" value="ATPase domain of HSP90 chaperone/DNA topoisomerase II/histidine kinase"/>
    <property type="match status" value="1"/>
</dbReference>
<dbReference type="PROSITE" id="PS50112">
    <property type="entry name" value="PAS"/>
    <property type="match status" value="1"/>
</dbReference>
<keyword evidence="10" id="KW-1185">Reference proteome</keyword>
<dbReference type="Proteomes" id="UP000293172">
    <property type="component" value="Unassembled WGS sequence"/>
</dbReference>
<dbReference type="EMBL" id="QJUM01000002">
    <property type="protein sequence ID" value="TBV09359.1"/>
    <property type="molecule type" value="Genomic_DNA"/>
</dbReference>
<dbReference type="InterPro" id="IPR036097">
    <property type="entry name" value="HisK_dim/P_sf"/>
</dbReference>
<dbReference type="PROSITE" id="PS50110">
    <property type="entry name" value="RESPONSE_REGULATORY"/>
    <property type="match status" value="1"/>
</dbReference>
<dbReference type="SMART" id="SM00387">
    <property type="entry name" value="HATPase_c"/>
    <property type="match status" value="1"/>
</dbReference>
<dbReference type="SMART" id="SM00388">
    <property type="entry name" value="HisKA"/>
    <property type="match status" value="1"/>
</dbReference>
<organism evidence="8 11">
    <name type="scientific">Phytopseudomonas dryadis</name>
    <dbReference type="NCBI Taxonomy" id="2487520"/>
    <lineage>
        <taxon>Bacteria</taxon>
        <taxon>Pseudomonadati</taxon>
        <taxon>Pseudomonadota</taxon>
        <taxon>Gammaproteobacteria</taxon>
        <taxon>Pseudomonadales</taxon>
        <taxon>Pseudomonadaceae</taxon>
        <taxon>Phytopseudomonas</taxon>
    </lineage>
</organism>
<evidence type="ECO:0000256" key="2">
    <source>
        <dbReference type="ARBA" id="ARBA00012438"/>
    </source>
</evidence>
<dbReference type="InterPro" id="IPR035965">
    <property type="entry name" value="PAS-like_dom_sf"/>
</dbReference>
<protein>
    <recommendedName>
        <fullName evidence="2">histidine kinase</fullName>
        <ecNumber evidence="2">2.7.13.3</ecNumber>
    </recommendedName>
</protein>
<dbReference type="OrthoDB" id="9770473at2"/>
<dbReference type="InterPro" id="IPR003661">
    <property type="entry name" value="HisK_dim/P_dom"/>
</dbReference>
<keyword evidence="3 4" id="KW-0597">Phosphoprotein</keyword>
<dbReference type="SMART" id="SM00448">
    <property type="entry name" value="REC"/>
    <property type="match status" value="1"/>
</dbReference>
<evidence type="ECO:0000313" key="10">
    <source>
        <dbReference type="Proteomes" id="UP000291334"/>
    </source>
</evidence>
<comment type="caution">
    <text evidence="8">The sequence shown here is derived from an EMBL/GenBank/DDBJ whole genome shotgun (WGS) entry which is preliminary data.</text>
</comment>
<evidence type="ECO:0000256" key="4">
    <source>
        <dbReference type="PROSITE-ProRule" id="PRU00169"/>
    </source>
</evidence>
<dbReference type="EMBL" id="QJUL01000051">
    <property type="protein sequence ID" value="TBU86441.1"/>
    <property type="molecule type" value="Genomic_DNA"/>
</dbReference>
<evidence type="ECO:0000256" key="1">
    <source>
        <dbReference type="ARBA" id="ARBA00000085"/>
    </source>
</evidence>
<dbReference type="AlphaFoldDB" id="A0A4Q9QTM1"/>
<dbReference type="EC" id="2.7.13.3" evidence="2"/>
<dbReference type="GO" id="GO:0000155">
    <property type="term" value="F:phosphorelay sensor kinase activity"/>
    <property type="evidence" value="ECO:0007669"/>
    <property type="project" value="InterPro"/>
</dbReference>
<accession>A0A4Q9QTM1</accession>
<proteinExistence type="predicted"/>
<evidence type="ECO:0000313" key="11">
    <source>
        <dbReference type="Proteomes" id="UP000293172"/>
    </source>
</evidence>
<dbReference type="Gene3D" id="3.30.450.20">
    <property type="entry name" value="PAS domain"/>
    <property type="match status" value="2"/>
</dbReference>
<reference evidence="10 11" key="1">
    <citation type="submission" date="2018-06" db="EMBL/GenBank/DDBJ databases">
        <title>Three novel Pseudomonas species isolated from symptomatic oak.</title>
        <authorList>
            <person name="Bueno-Gonzalez V."/>
            <person name="Brady C."/>
        </authorList>
    </citation>
    <scope>NUCLEOTIDE SEQUENCE [LARGE SCALE GENOMIC DNA]</scope>
    <source>
        <strain evidence="9 10">P26B</strain>
        <strain evidence="8 11">P6B</strain>
    </source>
</reference>
<evidence type="ECO:0000259" key="6">
    <source>
        <dbReference type="PROSITE" id="PS50110"/>
    </source>
</evidence>
<dbReference type="Proteomes" id="UP000291334">
    <property type="component" value="Unassembled WGS sequence"/>
</dbReference>
<dbReference type="Gene3D" id="3.30.565.10">
    <property type="entry name" value="Histidine kinase-like ATPase, C-terminal domain"/>
    <property type="match status" value="1"/>
</dbReference>
<feature type="domain" description="PAS" evidence="7">
    <location>
        <begin position="184"/>
        <end position="254"/>
    </location>
</feature>
<dbReference type="InterPro" id="IPR036890">
    <property type="entry name" value="HATPase_C_sf"/>
</dbReference>
<dbReference type="Gene3D" id="3.40.50.2300">
    <property type="match status" value="1"/>
</dbReference>
<evidence type="ECO:0000313" key="9">
    <source>
        <dbReference type="EMBL" id="TBV09359.1"/>
    </source>
</evidence>
<evidence type="ECO:0000259" key="5">
    <source>
        <dbReference type="PROSITE" id="PS50109"/>
    </source>
</evidence>
<sequence length="686" mass="75814">MPMTNPQAIAAAERTMQQRVLEHAWHTTPLGPRASWPATLRVAVEMVLASRFPQCLVWGPQLITIHNDAFGTLLGDKPDALGRPFSDVWSESWDSIAPIAERAFQGEATFIEDFPLQVMRRGYPEQAYFTFCYSPVRDEQGVVLGMLDTVVETTEKVIIERRLLERQQYQEELNLSLERRVTQRTQERDSIWQNSRDLLATIDEEGLLRTLSPSWQRSLAHPVAELVGRAFLQLVHADDLDATRRHLCQLPESGGAHFENRCAHADGSWRWISWYLTIEHGITYAYGRDISEEKEQALALAQAEEQLRQAQKMDAVGQLTGGLAHDFNNLLAGIIGNLELLDSRLNKGRIEGLERYTSAALGAANRAASLTHRLLAFSRRQTLAPKPTNVNRLIHELEELLQRTVGPHIRIEFSATADPWIVLVDPNQLENAVLNLCINARDAMPDSGLLCIGTRNLSLDHEQARVYGLAPGEYLSLHVRDNGSGMPPHVIERAFDPFFTTKPTGKGTGLGLSMIYGFARQSGGMVRIESTLGSGTLVQLCLPRNHRQEDTPCAPARPEENPRAAPGKTILVIDDEATLRQLVSEVLQELGYNTLQAADGPSGLRIIQSGVPIDLLISDVGLPGGMNGRQVADAARQLRPALKVLFITGYAENAVMDAGDLDAGMQVLTKPFEIDALASQVTQLAG</sequence>
<name>A0A4Q9QTM1_9GAMM</name>
<dbReference type="CDD" id="cd00130">
    <property type="entry name" value="PAS"/>
    <property type="match status" value="1"/>
</dbReference>
<dbReference type="SUPFAM" id="SSF47384">
    <property type="entry name" value="Homodimeric domain of signal transducing histidine kinase"/>
    <property type="match status" value="1"/>
</dbReference>
<dbReference type="PANTHER" id="PTHR43065">
    <property type="entry name" value="SENSOR HISTIDINE KINASE"/>
    <property type="match status" value="1"/>
</dbReference>
<dbReference type="PROSITE" id="PS50109">
    <property type="entry name" value="HIS_KIN"/>
    <property type="match status" value="1"/>
</dbReference>
<dbReference type="CDD" id="cd18161">
    <property type="entry name" value="REC_hyHK_blue-like"/>
    <property type="match status" value="1"/>
</dbReference>
<dbReference type="Pfam" id="PF00512">
    <property type="entry name" value="HisKA"/>
    <property type="match status" value="1"/>
</dbReference>
<dbReference type="PRINTS" id="PR00344">
    <property type="entry name" value="BCTRLSENSOR"/>
</dbReference>
<feature type="modified residue" description="4-aspartylphosphate" evidence="4">
    <location>
        <position position="619"/>
    </location>
</feature>
<feature type="domain" description="Response regulatory" evidence="6">
    <location>
        <begin position="569"/>
        <end position="685"/>
    </location>
</feature>
<dbReference type="CDD" id="cd00082">
    <property type="entry name" value="HisKA"/>
    <property type="match status" value="1"/>
</dbReference>
<gene>
    <name evidence="9" type="ORF">DNK34_02155</name>
    <name evidence="8" type="ORF">DNK44_23085</name>
</gene>
<dbReference type="InterPro" id="IPR004358">
    <property type="entry name" value="Sig_transdc_His_kin-like_C"/>
</dbReference>
<dbReference type="InterPro" id="IPR011006">
    <property type="entry name" value="CheY-like_superfamily"/>
</dbReference>
<keyword evidence="8" id="KW-0808">Transferase</keyword>
<dbReference type="PANTHER" id="PTHR43065:SF42">
    <property type="entry name" value="TWO-COMPONENT SENSOR PPRA"/>
    <property type="match status" value="1"/>
</dbReference>
<dbReference type="Pfam" id="PF00072">
    <property type="entry name" value="Response_reg"/>
    <property type="match status" value="1"/>
</dbReference>
<dbReference type="InterPro" id="IPR013655">
    <property type="entry name" value="PAS_fold_3"/>
</dbReference>
<dbReference type="Pfam" id="PF08447">
    <property type="entry name" value="PAS_3"/>
    <property type="match status" value="1"/>
</dbReference>
<evidence type="ECO:0000313" key="8">
    <source>
        <dbReference type="EMBL" id="TBU86441.1"/>
    </source>
</evidence>
<feature type="domain" description="Histidine kinase" evidence="5">
    <location>
        <begin position="322"/>
        <end position="546"/>
    </location>
</feature>
<dbReference type="NCBIfam" id="TIGR00229">
    <property type="entry name" value="sensory_box"/>
    <property type="match status" value="1"/>
</dbReference>
<dbReference type="InterPro" id="IPR005467">
    <property type="entry name" value="His_kinase_dom"/>
</dbReference>
<evidence type="ECO:0000259" key="7">
    <source>
        <dbReference type="PROSITE" id="PS50112"/>
    </source>
</evidence>
<dbReference type="Gene3D" id="1.10.287.130">
    <property type="match status" value="1"/>
</dbReference>
<comment type="catalytic activity">
    <reaction evidence="1">
        <text>ATP + protein L-histidine = ADP + protein N-phospho-L-histidine.</text>
        <dbReference type="EC" id="2.7.13.3"/>
    </reaction>
</comment>
<dbReference type="Pfam" id="PF02518">
    <property type="entry name" value="HATPase_c"/>
    <property type="match status" value="1"/>
</dbReference>
<keyword evidence="8" id="KW-0418">Kinase</keyword>
<dbReference type="InterPro" id="IPR003594">
    <property type="entry name" value="HATPase_dom"/>
</dbReference>
<evidence type="ECO:0000256" key="3">
    <source>
        <dbReference type="ARBA" id="ARBA00022553"/>
    </source>
</evidence>
<dbReference type="SMART" id="SM00091">
    <property type="entry name" value="PAS"/>
    <property type="match status" value="1"/>
</dbReference>
<dbReference type="SUPFAM" id="SSF55785">
    <property type="entry name" value="PYP-like sensor domain (PAS domain)"/>
    <property type="match status" value="2"/>
</dbReference>